<dbReference type="OrthoDB" id="9760760at2"/>
<evidence type="ECO:0000259" key="2">
    <source>
        <dbReference type="Pfam" id="PF00158"/>
    </source>
</evidence>
<dbReference type="RefSeq" id="WP_013178623.1">
    <property type="nucleotide sequence ID" value="NC_014221.1"/>
</dbReference>
<dbReference type="Proteomes" id="UP000000379">
    <property type="component" value="Chromosome"/>
</dbReference>
<reference evidence="4" key="1">
    <citation type="submission" date="2010-05" db="EMBL/GenBank/DDBJ databases">
        <title>The complete genome of Truepera radiovictris DSM 17093.</title>
        <authorList>
            <consortium name="US DOE Joint Genome Institute (JGI-PGF)"/>
            <person name="Lucas S."/>
            <person name="Copeland A."/>
            <person name="Lapidus A."/>
            <person name="Glavina del Rio T."/>
            <person name="Dalin E."/>
            <person name="Tice H."/>
            <person name="Bruce D."/>
            <person name="Goodwin L."/>
            <person name="Pitluck S."/>
            <person name="Kyrpides N."/>
            <person name="Mavromatis K."/>
            <person name="Ovchinnikova G."/>
            <person name="Munk A.C."/>
            <person name="Detter J.C."/>
            <person name="Han C."/>
            <person name="Tapia R."/>
            <person name="Land M."/>
            <person name="Hauser L."/>
            <person name="Markowitz V."/>
            <person name="Cheng J.-F."/>
            <person name="Hugenholtz P."/>
            <person name="Woyke T."/>
            <person name="Wu D."/>
            <person name="Tindall B."/>
            <person name="Pomrenke H.G."/>
            <person name="Brambilla E."/>
            <person name="Klenk H.-P."/>
            <person name="Eisen J.A."/>
        </authorList>
    </citation>
    <scope>NUCLEOTIDE SEQUENCE [LARGE SCALE GENOMIC DNA]</scope>
    <source>
        <strain evidence="4">DSM 17093 / CIP 108686 / LMG 22925 / RQ-24</strain>
    </source>
</reference>
<feature type="region of interest" description="Disordered" evidence="1">
    <location>
        <begin position="457"/>
        <end position="476"/>
    </location>
</feature>
<dbReference type="FunFam" id="3.40.50.300:FF:000841">
    <property type="entry name" value="Magnesium protoporphyrin chelatase"/>
    <property type="match status" value="1"/>
</dbReference>
<keyword evidence="4" id="KW-1185">Reference proteome</keyword>
<evidence type="ECO:0000313" key="4">
    <source>
        <dbReference type="Proteomes" id="UP000000379"/>
    </source>
</evidence>
<dbReference type="EMBL" id="CP002049">
    <property type="protein sequence ID" value="ADI15259.1"/>
    <property type="molecule type" value="Genomic_DNA"/>
</dbReference>
<accession>D7CRT1</accession>
<dbReference type="PANTHER" id="PTHR30267:SF2">
    <property type="entry name" value="PROTEIN PRKA"/>
    <property type="match status" value="1"/>
</dbReference>
<dbReference type="GO" id="GO:0005524">
    <property type="term" value="F:ATP binding"/>
    <property type="evidence" value="ECO:0007669"/>
    <property type="project" value="InterPro"/>
</dbReference>
<gene>
    <name evidence="3" type="ordered locus">Trad_2146</name>
</gene>
<dbReference type="eggNOG" id="COG1239">
    <property type="taxonomic scope" value="Bacteria"/>
</dbReference>
<sequence>MKETTLGALRGTPWAAKAGRSVKQELRDNLICRLREKRPIFPGIVGYESTVVPQVVNAILSRHNFILLGLRGQAKTRILRQLTDLLDPEIPVLRDSELNDDPLAPISAEGRRIVAEQGDDAAVAWLPAEARYIEKLATPDVTVADIIGDVDPIKAAKLGTQLGDERSVHYGLLPRANRGIFAMNELPDLAGKVQVALFNIMQEGDVQIKGYPIRLPLDVMLVFSANPEDYTARGKIITPLKDRIGSEIRTHYPATVEEGMAITAQEAWTDRDQTVRVPAFVAEIAEEVAFVARDDARVDKHSGVSQRLPISLLENVLSNAERRAYTLGEAPIARVTDLYGALSAVTGKLELEYEGELKGGEAVARDIVRRAVAQVFGRRASGVATEPITTYFDEDNALKVPDTLRTEQLIDLFARVPGLLDAARQLAESRQPQDVAVAAEFVLEGLYARKQVARSEERGYSAAEPDMTQVSRRRWN</sequence>
<reference evidence="3 4" key="2">
    <citation type="journal article" date="2011" name="Stand. Genomic Sci.">
        <title>Complete genome sequence of Truepera radiovictrix type strain (RQ-24).</title>
        <authorList>
            <person name="Ivanova N."/>
            <person name="Rohde C."/>
            <person name="Munk C."/>
            <person name="Nolan M."/>
            <person name="Lucas S."/>
            <person name="Del Rio T.G."/>
            <person name="Tice H."/>
            <person name="Deshpande S."/>
            <person name="Cheng J.F."/>
            <person name="Tapia R."/>
            <person name="Han C."/>
            <person name="Goodwin L."/>
            <person name="Pitluck S."/>
            <person name="Liolios K."/>
            <person name="Mavromatis K."/>
            <person name="Mikhailova N."/>
            <person name="Pati A."/>
            <person name="Chen A."/>
            <person name="Palaniappan K."/>
            <person name="Land M."/>
            <person name="Hauser L."/>
            <person name="Chang Y.J."/>
            <person name="Jeffries C.D."/>
            <person name="Brambilla E."/>
            <person name="Rohde M."/>
            <person name="Goker M."/>
            <person name="Tindall B.J."/>
            <person name="Woyke T."/>
            <person name="Bristow J."/>
            <person name="Eisen J.A."/>
            <person name="Markowitz V."/>
            <person name="Hugenholtz P."/>
            <person name="Kyrpides N.C."/>
            <person name="Klenk H.P."/>
            <person name="Lapidus A."/>
        </authorList>
    </citation>
    <scope>NUCLEOTIDE SEQUENCE [LARGE SCALE GENOMIC DNA]</scope>
    <source>
        <strain evidence="4">DSM 17093 / CIP 108686 / LMG 22925 / RQ-24</strain>
    </source>
</reference>
<dbReference type="PANTHER" id="PTHR30267">
    <property type="entry name" value="PROTEIN KINASE PRKA"/>
    <property type="match status" value="1"/>
</dbReference>
<dbReference type="HOGENOM" id="CLU_043779_0_0_0"/>
<name>D7CRT1_TRURR</name>
<dbReference type="Pfam" id="PF00158">
    <property type="entry name" value="Sigma54_activat"/>
    <property type="match status" value="1"/>
</dbReference>
<evidence type="ECO:0000256" key="1">
    <source>
        <dbReference type="SAM" id="MobiDB-lite"/>
    </source>
</evidence>
<dbReference type="GO" id="GO:0004672">
    <property type="term" value="F:protein kinase activity"/>
    <property type="evidence" value="ECO:0007669"/>
    <property type="project" value="TreeGrafter"/>
</dbReference>
<dbReference type="AlphaFoldDB" id="D7CRT1"/>
<dbReference type="SUPFAM" id="SSF52540">
    <property type="entry name" value="P-loop containing nucleoside triphosphate hydrolases"/>
    <property type="match status" value="1"/>
</dbReference>
<organism evidence="3 4">
    <name type="scientific">Truepera radiovictrix (strain DSM 17093 / CIP 108686 / LMG 22925 / RQ-24)</name>
    <dbReference type="NCBI Taxonomy" id="649638"/>
    <lineage>
        <taxon>Bacteria</taxon>
        <taxon>Thermotogati</taxon>
        <taxon>Deinococcota</taxon>
        <taxon>Deinococci</taxon>
        <taxon>Trueperales</taxon>
        <taxon>Trueperaceae</taxon>
        <taxon>Truepera</taxon>
    </lineage>
</organism>
<dbReference type="GO" id="GO:0006355">
    <property type="term" value="P:regulation of DNA-templated transcription"/>
    <property type="evidence" value="ECO:0007669"/>
    <property type="project" value="InterPro"/>
</dbReference>
<proteinExistence type="predicted"/>
<dbReference type="InterPro" id="IPR027417">
    <property type="entry name" value="P-loop_NTPase"/>
</dbReference>
<evidence type="ECO:0000313" key="3">
    <source>
        <dbReference type="EMBL" id="ADI15259.1"/>
    </source>
</evidence>
<dbReference type="InterPro" id="IPR002078">
    <property type="entry name" value="Sigma_54_int"/>
</dbReference>
<dbReference type="Gene3D" id="3.40.50.300">
    <property type="entry name" value="P-loop containing nucleotide triphosphate hydrolases"/>
    <property type="match status" value="1"/>
</dbReference>
<protein>
    <submittedName>
        <fullName evidence="3">Magnesium protoporphyrin chelatase, putative</fullName>
    </submittedName>
</protein>
<dbReference type="KEGG" id="tra:Trad_2146"/>
<dbReference type="STRING" id="649638.Trad_2146"/>
<feature type="domain" description="Sigma-54 factor interaction" evidence="2">
    <location>
        <begin position="168"/>
        <end position="227"/>
    </location>
</feature>